<sequence length="244" mass="28045">MSQWWWEVQPDLTALHAVLENQFRLRNPCSQVGRIDREEISVPDACFGIVYLYTLYDSMEQQVDSIVAKLVYPWRPRWKTEGEVTSMRMLRARRTCVPEVYCYCAEPNPVGLEWILMQHMPGERADLRFADFDPKRRQHVIEQVADLVACLFSIEHRMIGSISQFSDNTSDEIVLGPLNDLAFEDPLFKGGAIPADQCGPFMTKRDLLEAFAFLEARAENSSSFTISSIFMREISTPSTFRMGT</sequence>
<name>M5GEJ3_DACPD</name>
<accession>M5GEJ3</accession>
<dbReference type="EMBL" id="JH795856">
    <property type="protein sequence ID" value="EJU05467.1"/>
    <property type="molecule type" value="Genomic_DNA"/>
</dbReference>
<dbReference type="Proteomes" id="UP000030653">
    <property type="component" value="Unassembled WGS sequence"/>
</dbReference>
<gene>
    <name evidence="1" type="ORF">DACRYDRAFT_113574</name>
</gene>
<dbReference type="InterPro" id="IPR051678">
    <property type="entry name" value="AGP_Transferase"/>
</dbReference>
<organism evidence="1 2">
    <name type="scientific">Dacryopinax primogenitus (strain DJM 731)</name>
    <name type="common">Brown rot fungus</name>
    <dbReference type="NCBI Taxonomy" id="1858805"/>
    <lineage>
        <taxon>Eukaryota</taxon>
        <taxon>Fungi</taxon>
        <taxon>Dikarya</taxon>
        <taxon>Basidiomycota</taxon>
        <taxon>Agaricomycotina</taxon>
        <taxon>Dacrymycetes</taxon>
        <taxon>Dacrymycetales</taxon>
        <taxon>Dacrymycetaceae</taxon>
        <taxon>Dacryopinax</taxon>
    </lineage>
</organism>
<dbReference type="InterPro" id="IPR011009">
    <property type="entry name" value="Kinase-like_dom_sf"/>
</dbReference>
<dbReference type="AlphaFoldDB" id="M5GEJ3"/>
<reference evidence="1 2" key="1">
    <citation type="journal article" date="2012" name="Science">
        <title>The Paleozoic origin of enzymatic lignin decomposition reconstructed from 31 fungal genomes.</title>
        <authorList>
            <person name="Floudas D."/>
            <person name="Binder M."/>
            <person name="Riley R."/>
            <person name="Barry K."/>
            <person name="Blanchette R.A."/>
            <person name="Henrissat B."/>
            <person name="Martinez A.T."/>
            <person name="Otillar R."/>
            <person name="Spatafora J.W."/>
            <person name="Yadav J.S."/>
            <person name="Aerts A."/>
            <person name="Benoit I."/>
            <person name="Boyd A."/>
            <person name="Carlson A."/>
            <person name="Copeland A."/>
            <person name="Coutinho P.M."/>
            <person name="de Vries R.P."/>
            <person name="Ferreira P."/>
            <person name="Findley K."/>
            <person name="Foster B."/>
            <person name="Gaskell J."/>
            <person name="Glotzer D."/>
            <person name="Gorecki P."/>
            <person name="Heitman J."/>
            <person name="Hesse C."/>
            <person name="Hori C."/>
            <person name="Igarashi K."/>
            <person name="Jurgens J.A."/>
            <person name="Kallen N."/>
            <person name="Kersten P."/>
            <person name="Kohler A."/>
            <person name="Kuees U."/>
            <person name="Kumar T.K.A."/>
            <person name="Kuo A."/>
            <person name="LaButti K."/>
            <person name="Larrondo L.F."/>
            <person name="Lindquist E."/>
            <person name="Ling A."/>
            <person name="Lombard V."/>
            <person name="Lucas S."/>
            <person name="Lundell T."/>
            <person name="Martin R."/>
            <person name="McLaughlin D.J."/>
            <person name="Morgenstern I."/>
            <person name="Morin E."/>
            <person name="Murat C."/>
            <person name="Nagy L.G."/>
            <person name="Nolan M."/>
            <person name="Ohm R.A."/>
            <person name="Patyshakuliyeva A."/>
            <person name="Rokas A."/>
            <person name="Ruiz-Duenas F.J."/>
            <person name="Sabat G."/>
            <person name="Salamov A."/>
            <person name="Samejima M."/>
            <person name="Schmutz J."/>
            <person name="Slot J.C."/>
            <person name="St John F."/>
            <person name="Stenlid J."/>
            <person name="Sun H."/>
            <person name="Sun S."/>
            <person name="Syed K."/>
            <person name="Tsang A."/>
            <person name="Wiebenga A."/>
            <person name="Young D."/>
            <person name="Pisabarro A."/>
            <person name="Eastwood D.C."/>
            <person name="Martin F."/>
            <person name="Cullen D."/>
            <person name="Grigoriev I.V."/>
            <person name="Hibbett D.S."/>
        </authorList>
    </citation>
    <scope>NUCLEOTIDE SEQUENCE [LARGE SCALE GENOMIC DNA]</scope>
    <source>
        <strain evidence="1 2">DJM-731 SS1</strain>
    </source>
</reference>
<dbReference type="PANTHER" id="PTHR21310">
    <property type="entry name" value="AMINOGLYCOSIDE PHOSPHOTRANSFERASE-RELATED-RELATED"/>
    <property type="match status" value="1"/>
</dbReference>
<evidence type="ECO:0008006" key="3">
    <source>
        <dbReference type="Google" id="ProtNLM"/>
    </source>
</evidence>
<protein>
    <recommendedName>
        <fullName evidence="3">Aminoglycoside phosphotransferase domain-containing protein</fullName>
    </recommendedName>
</protein>
<dbReference type="OrthoDB" id="10003767at2759"/>
<dbReference type="SUPFAM" id="SSF56112">
    <property type="entry name" value="Protein kinase-like (PK-like)"/>
    <property type="match status" value="1"/>
</dbReference>
<evidence type="ECO:0000313" key="2">
    <source>
        <dbReference type="Proteomes" id="UP000030653"/>
    </source>
</evidence>
<dbReference type="HOGENOM" id="CLU_1021420_0_0_1"/>
<dbReference type="RefSeq" id="XP_040632361.1">
    <property type="nucleotide sequence ID" value="XM_040769658.1"/>
</dbReference>
<proteinExistence type="predicted"/>
<dbReference type="PANTHER" id="PTHR21310:SF15">
    <property type="entry name" value="AMINOGLYCOSIDE PHOSPHOTRANSFERASE DOMAIN-CONTAINING PROTEIN"/>
    <property type="match status" value="1"/>
</dbReference>
<keyword evidence="2" id="KW-1185">Reference proteome</keyword>
<evidence type="ECO:0000313" key="1">
    <source>
        <dbReference type="EMBL" id="EJU05467.1"/>
    </source>
</evidence>
<dbReference type="GeneID" id="63684720"/>